<reference evidence="11 14" key="1">
    <citation type="journal article" date="2015" name="Int. J. Syst. Evol. Microbiol.">
        <title>Exiguobacterium enclense sp. nov., isolated from sediment.</title>
        <authorList>
            <person name="Dastager S.G."/>
            <person name="Mawlankar R."/>
            <person name="Sonalkar V.V."/>
            <person name="Thorat M.N."/>
            <person name="Mual P."/>
            <person name="Verma A."/>
            <person name="Krishnamurthi S."/>
            <person name="Tang S.K."/>
            <person name="Li W.J."/>
        </authorList>
    </citation>
    <scope>NUCLEOTIDE SEQUENCE [LARGE SCALE GENOMIC DNA]</scope>
    <source>
        <strain evidence="11 14">NIO-1109</strain>
    </source>
</reference>
<dbReference type="Proteomes" id="UP001387110">
    <property type="component" value="Unassembled WGS sequence"/>
</dbReference>
<dbReference type="Proteomes" id="UP000053797">
    <property type="component" value="Unassembled WGS sequence"/>
</dbReference>
<keyword evidence="5" id="KW-0547">Nucleotide-binding</keyword>
<evidence type="ECO:0000256" key="7">
    <source>
        <dbReference type="ARBA" id="ARBA00023004"/>
    </source>
</evidence>
<dbReference type="OrthoDB" id="9787851at2"/>
<evidence type="ECO:0000256" key="6">
    <source>
        <dbReference type="ARBA" id="ARBA00022840"/>
    </source>
</evidence>
<dbReference type="EMBL" id="LDQV01000031">
    <property type="protein sequence ID" value="KTR25771.1"/>
    <property type="molecule type" value="Genomic_DNA"/>
</dbReference>
<evidence type="ECO:0000259" key="10">
    <source>
        <dbReference type="PROSITE" id="PS50893"/>
    </source>
</evidence>
<dbReference type="FunFam" id="3.40.50.300:FF:000134">
    <property type="entry name" value="Iron-enterobactin ABC transporter ATP-binding protein"/>
    <property type="match status" value="1"/>
</dbReference>
<dbReference type="Pfam" id="PF00005">
    <property type="entry name" value="ABC_tran"/>
    <property type="match status" value="1"/>
</dbReference>
<keyword evidence="4" id="KW-0410">Iron transport</keyword>
<dbReference type="CDD" id="cd03214">
    <property type="entry name" value="ABC_Iron-Siderophores_B12_Hemin"/>
    <property type="match status" value="1"/>
</dbReference>
<evidence type="ECO:0000256" key="3">
    <source>
        <dbReference type="ARBA" id="ARBA00022475"/>
    </source>
</evidence>
<evidence type="ECO:0000256" key="2">
    <source>
        <dbReference type="ARBA" id="ARBA00022448"/>
    </source>
</evidence>
<sequence>MVRLATEEINIGYGDRPIVKDLSVQIPDRQITTIIGANGCGKSTLLKAMTRIIPHQSGRALLDGLDIAKESTKLLARKMAILPQTPESASGLTVAELVSYGRFPYQKGFGRLTKHDYEIIDWALEATDTMAFKHRPVDALSGGQRQRVWIAMALAQETDIIFLDEPTTYLDLAHQLEVLELLEHLNRTEGRTIVMVLHDLNQAARFADYIIAMKNGEVVKAGTCEEVIAKDVLQEVFHIDAEIGRDPRTNKPMCITYNLIKGD</sequence>
<evidence type="ECO:0000313" key="11">
    <source>
        <dbReference type="EMBL" id="KSU49807.1"/>
    </source>
</evidence>
<reference evidence="13 16" key="3">
    <citation type="submission" date="2023-12" db="EMBL/GenBank/DDBJ databases">
        <authorList>
            <person name="Easwaran N."/>
            <person name="Lazarus H.P.S."/>
        </authorList>
    </citation>
    <scope>NUCLEOTIDE SEQUENCE [LARGE SCALE GENOMIC DNA]</scope>
    <source>
        <strain evidence="13 16">VIT-2023</strain>
    </source>
</reference>
<dbReference type="GO" id="GO:0005524">
    <property type="term" value="F:ATP binding"/>
    <property type="evidence" value="ECO:0007669"/>
    <property type="project" value="UniProtKB-KW"/>
</dbReference>
<dbReference type="PANTHER" id="PTHR42771:SF4">
    <property type="entry name" value="IRON(3+)-HYDROXAMATE IMPORT ATP-BINDING PROTEIN FHUC"/>
    <property type="match status" value="1"/>
</dbReference>
<dbReference type="GO" id="GO:0016887">
    <property type="term" value="F:ATP hydrolysis activity"/>
    <property type="evidence" value="ECO:0007669"/>
    <property type="project" value="InterPro"/>
</dbReference>
<reference evidence="12 15" key="2">
    <citation type="journal article" date="2016" name="Front. Microbiol.">
        <title>Genomic Resource of Rice Seed Associated Bacteria.</title>
        <authorList>
            <person name="Midha S."/>
            <person name="Bansal K."/>
            <person name="Sharma S."/>
            <person name="Kumar N."/>
            <person name="Patil P.P."/>
            <person name="Chaudhry V."/>
            <person name="Patil P.B."/>
        </authorList>
    </citation>
    <scope>NUCLEOTIDE SEQUENCE [LARGE SCALE GENOMIC DNA]</scope>
    <source>
        <strain evidence="12 15">RSA11</strain>
    </source>
</reference>
<evidence type="ECO:0000313" key="15">
    <source>
        <dbReference type="Proteomes" id="UP000072605"/>
    </source>
</evidence>
<dbReference type="InterPro" id="IPR017871">
    <property type="entry name" value="ABC_transporter-like_CS"/>
</dbReference>
<dbReference type="AlphaFoldDB" id="A0A0V8GI38"/>
<evidence type="ECO:0000256" key="9">
    <source>
        <dbReference type="ARBA" id="ARBA00023136"/>
    </source>
</evidence>
<keyword evidence="9" id="KW-0472">Membrane</keyword>
<evidence type="ECO:0000313" key="12">
    <source>
        <dbReference type="EMBL" id="KTR25771.1"/>
    </source>
</evidence>
<keyword evidence="16" id="KW-1185">Reference proteome</keyword>
<dbReference type="InterPro" id="IPR027417">
    <property type="entry name" value="P-loop_NTPase"/>
</dbReference>
<dbReference type="Proteomes" id="UP000072605">
    <property type="component" value="Unassembled WGS sequence"/>
</dbReference>
<dbReference type="PANTHER" id="PTHR42771">
    <property type="entry name" value="IRON(3+)-HYDROXAMATE IMPORT ATP-BINDING PROTEIN FHUC"/>
    <property type="match status" value="1"/>
</dbReference>
<dbReference type="GeneID" id="90838527"/>
<evidence type="ECO:0000313" key="13">
    <source>
        <dbReference type="EMBL" id="MEI4462215.1"/>
    </source>
</evidence>
<dbReference type="InterPro" id="IPR003593">
    <property type="entry name" value="AAA+_ATPase"/>
</dbReference>
<dbReference type="SUPFAM" id="SSF52540">
    <property type="entry name" value="P-loop containing nucleoside triphosphate hydrolases"/>
    <property type="match status" value="1"/>
</dbReference>
<gene>
    <name evidence="11" type="ORF">AS033_00125</name>
    <name evidence="12" type="ORF">RSA11_13585</name>
    <name evidence="13" type="ORF">SZL87_07175</name>
</gene>
<comment type="caution">
    <text evidence="11">The sequence shown here is derived from an EMBL/GenBank/DDBJ whole genome shotgun (WGS) entry which is preliminary data.</text>
</comment>
<evidence type="ECO:0000256" key="1">
    <source>
        <dbReference type="ARBA" id="ARBA00004202"/>
    </source>
</evidence>
<dbReference type="EMBL" id="LNQL01000001">
    <property type="protein sequence ID" value="KSU49807.1"/>
    <property type="molecule type" value="Genomic_DNA"/>
</dbReference>
<evidence type="ECO:0000313" key="16">
    <source>
        <dbReference type="Proteomes" id="UP001387110"/>
    </source>
</evidence>
<keyword evidence="6 11" id="KW-0067">ATP-binding</keyword>
<keyword evidence="7" id="KW-0408">Iron</keyword>
<evidence type="ECO:0000256" key="5">
    <source>
        <dbReference type="ARBA" id="ARBA00022741"/>
    </source>
</evidence>
<dbReference type="RefSeq" id="WP_023469594.1">
    <property type="nucleotide sequence ID" value="NZ_FMYN01000001.1"/>
</dbReference>
<keyword evidence="8" id="KW-0406">Ion transport</keyword>
<comment type="subcellular location">
    <subcellularLocation>
        <location evidence="1">Cell membrane</location>
        <topology evidence="1">Peripheral membrane protein</topology>
    </subcellularLocation>
</comment>
<evidence type="ECO:0000256" key="8">
    <source>
        <dbReference type="ARBA" id="ARBA00023065"/>
    </source>
</evidence>
<accession>A0A0V8GI38</accession>
<proteinExistence type="predicted"/>
<dbReference type="SMART" id="SM00382">
    <property type="entry name" value="AAA"/>
    <property type="match status" value="1"/>
</dbReference>
<dbReference type="GO" id="GO:0005886">
    <property type="term" value="C:plasma membrane"/>
    <property type="evidence" value="ECO:0007669"/>
    <property type="project" value="UniProtKB-SubCell"/>
</dbReference>
<dbReference type="PROSITE" id="PS50893">
    <property type="entry name" value="ABC_TRANSPORTER_2"/>
    <property type="match status" value="1"/>
</dbReference>
<feature type="domain" description="ABC transporter" evidence="10">
    <location>
        <begin position="4"/>
        <end position="240"/>
    </location>
</feature>
<dbReference type="InterPro" id="IPR003439">
    <property type="entry name" value="ABC_transporter-like_ATP-bd"/>
</dbReference>
<dbReference type="InterPro" id="IPR051535">
    <property type="entry name" value="Siderophore_ABC-ATPase"/>
</dbReference>
<dbReference type="EMBL" id="JBAWKY010000001">
    <property type="protein sequence ID" value="MEI4462215.1"/>
    <property type="molecule type" value="Genomic_DNA"/>
</dbReference>
<dbReference type="GO" id="GO:0006826">
    <property type="term" value="P:iron ion transport"/>
    <property type="evidence" value="ECO:0007669"/>
    <property type="project" value="UniProtKB-KW"/>
</dbReference>
<keyword evidence="3" id="KW-1003">Cell membrane</keyword>
<keyword evidence="2" id="KW-0813">Transport</keyword>
<evidence type="ECO:0000256" key="4">
    <source>
        <dbReference type="ARBA" id="ARBA00022496"/>
    </source>
</evidence>
<dbReference type="Gene3D" id="3.40.50.300">
    <property type="entry name" value="P-loop containing nucleotide triphosphate hydrolases"/>
    <property type="match status" value="1"/>
</dbReference>
<name>A0A0V8GI38_9BACL</name>
<protein>
    <submittedName>
        <fullName evidence="13">ABC transporter ATP-binding protein</fullName>
    </submittedName>
    <submittedName>
        <fullName evidence="11">Iron-enterobactin transporter ATP-binding protein</fullName>
    </submittedName>
</protein>
<dbReference type="PROSITE" id="PS00211">
    <property type="entry name" value="ABC_TRANSPORTER_1"/>
    <property type="match status" value="1"/>
</dbReference>
<evidence type="ECO:0000313" key="14">
    <source>
        <dbReference type="Proteomes" id="UP000053797"/>
    </source>
</evidence>
<organism evidence="11 14">
    <name type="scientific">Exiguobacterium indicum</name>
    <dbReference type="NCBI Taxonomy" id="296995"/>
    <lineage>
        <taxon>Bacteria</taxon>
        <taxon>Bacillati</taxon>
        <taxon>Bacillota</taxon>
        <taxon>Bacilli</taxon>
        <taxon>Bacillales</taxon>
        <taxon>Bacillales Family XII. Incertae Sedis</taxon>
        <taxon>Exiguobacterium</taxon>
    </lineage>
</organism>